<evidence type="ECO:0000256" key="2">
    <source>
        <dbReference type="ARBA" id="ARBA00023239"/>
    </source>
</evidence>
<protein>
    <recommendedName>
        <fullName evidence="4">Endolytic peptidoglycan transglycosylase RlpA</fullName>
        <ecNumber evidence="4">4.2.2.-</ecNumber>
    </recommendedName>
</protein>
<organism evidence="9 10">
    <name type="scientific">Zhongshania aliphaticivorans</name>
    <dbReference type="NCBI Taxonomy" id="1470434"/>
    <lineage>
        <taxon>Bacteria</taxon>
        <taxon>Pseudomonadati</taxon>
        <taxon>Pseudomonadota</taxon>
        <taxon>Gammaproteobacteria</taxon>
        <taxon>Cellvibrionales</taxon>
        <taxon>Spongiibacteraceae</taxon>
        <taxon>Zhongshania</taxon>
    </lineage>
</organism>
<dbReference type="PROSITE" id="PS51257">
    <property type="entry name" value="PROKAR_LIPOPROTEIN"/>
    <property type="match status" value="1"/>
</dbReference>
<dbReference type="EMBL" id="CP014544">
    <property type="protein sequence ID" value="AMO69529.1"/>
    <property type="molecule type" value="Genomic_DNA"/>
</dbReference>
<dbReference type="PANTHER" id="PTHR34183">
    <property type="entry name" value="ENDOLYTIC PEPTIDOGLYCAN TRANSGLYCOSYLASE RLPA"/>
    <property type="match status" value="1"/>
</dbReference>
<dbReference type="PANTHER" id="PTHR34183:SF1">
    <property type="entry name" value="ENDOLYTIC PEPTIDOGLYCAN TRANSGLYCOSYLASE RLPA"/>
    <property type="match status" value="1"/>
</dbReference>
<evidence type="ECO:0000259" key="8">
    <source>
        <dbReference type="PROSITE" id="PS51724"/>
    </source>
</evidence>
<keyword evidence="2 4" id="KW-0456">Lyase</keyword>
<evidence type="ECO:0000256" key="5">
    <source>
        <dbReference type="RuleBase" id="RU003495"/>
    </source>
</evidence>
<dbReference type="GO" id="GO:0008932">
    <property type="term" value="F:lytic endotransglycosylase activity"/>
    <property type="evidence" value="ECO:0007669"/>
    <property type="project" value="UniProtKB-UniRule"/>
</dbReference>
<dbReference type="SUPFAM" id="SSF110997">
    <property type="entry name" value="Sporulation related repeat"/>
    <property type="match status" value="1"/>
</dbReference>
<feature type="region of interest" description="Disordered" evidence="6">
    <location>
        <begin position="23"/>
        <end position="51"/>
    </location>
</feature>
<dbReference type="GO" id="GO:0000270">
    <property type="term" value="P:peptidoglycan metabolic process"/>
    <property type="evidence" value="ECO:0007669"/>
    <property type="project" value="UniProtKB-UniRule"/>
</dbReference>
<dbReference type="EC" id="4.2.2.-" evidence="4"/>
<keyword evidence="1 7" id="KW-0732">Signal</keyword>
<comment type="subcellular location">
    <subcellularLocation>
        <location evidence="4">Cell membrane</location>
        <topology evidence="4">Lipid-anchor</topology>
    </subcellularLocation>
</comment>
<dbReference type="GO" id="GO:0005886">
    <property type="term" value="C:plasma membrane"/>
    <property type="evidence" value="ECO:0007669"/>
    <property type="project" value="UniProtKB-SubCell"/>
</dbReference>
<dbReference type="GO" id="GO:0071555">
    <property type="term" value="P:cell wall organization"/>
    <property type="evidence" value="ECO:0007669"/>
    <property type="project" value="UniProtKB-KW"/>
</dbReference>
<keyword evidence="4" id="KW-1003">Cell membrane</keyword>
<sequence length="286" mass="31256">MSLRFVFAFAMLLLLAACAPLSQVPDSSSKTPVSATPKPTNHGRYQQQHDGAPLVRLDPATIVDATPRHEPIRASGNTSPYVVNGKEYTLLADHRRYKERGIASWYGTKFDGHATSNGETYSLYDMSAAHRTLPIPVYVKVTNLRNGRTAVVRVNDRGPFHSDRIMDLSYAAAVKLGFSDQGTAPVEIEIIDTDNSHVVSGTEATRYYLQVGAFKQLSSATELQRNLSAGLGYPVLIASGSGKRGNDLHRVRVGPFVDYSSAQAAKKVLKQRWSGEPHLVVETNDS</sequence>
<dbReference type="NCBIfam" id="TIGR00413">
    <property type="entry name" value="rlpA"/>
    <property type="match status" value="1"/>
</dbReference>
<evidence type="ECO:0000256" key="6">
    <source>
        <dbReference type="SAM" id="MobiDB-lite"/>
    </source>
</evidence>
<accession>A0A127M8F1</accession>
<dbReference type="InterPro" id="IPR007730">
    <property type="entry name" value="SPOR-like_dom"/>
</dbReference>
<feature type="signal peptide" evidence="7">
    <location>
        <begin position="1"/>
        <end position="19"/>
    </location>
</feature>
<feature type="chain" id="PRO_5009985870" description="Endolytic peptidoglycan transglycosylase RlpA" evidence="7">
    <location>
        <begin position="20"/>
        <end position="286"/>
    </location>
</feature>
<gene>
    <name evidence="4" type="primary">rlpA</name>
    <name evidence="9" type="ORF">AZF00_15030</name>
</gene>
<proteinExistence type="inferred from homology"/>
<dbReference type="STRING" id="1470434.AZF00_15030"/>
<keyword evidence="4" id="KW-0449">Lipoprotein</keyword>
<dbReference type="Pfam" id="PF03330">
    <property type="entry name" value="DPBB_1"/>
    <property type="match status" value="1"/>
</dbReference>
<dbReference type="CDD" id="cd22268">
    <property type="entry name" value="DPBB_RlpA-like"/>
    <property type="match status" value="1"/>
</dbReference>
<dbReference type="PROSITE" id="PS51724">
    <property type="entry name" value="SPOR"/>
    <property type="match status" value="1"/>
</dbReference>
<dbReference type="Pfam" id="PF05036">
    <property type="entry name" value="SPOR"/>
    <property type="match status" value="1"/>
</dbReference>
<dbReference type="Gene3D" id="3.30.70.1070">
    <property type="entry name" value="Sporulation related repeat"/>
    <property type="match status" value="1"/>
</dbReference>
<dbReference type="KEGG" id="zal:AZF00_15030"/>
<evidence type="ECO:0000256" key="7">
    <source>
        <dbReference type="SAM" id="SignalP"/>
    </source>
</evidence>
<comment type="similarity">
    <text evidence="4 5">Belongs to the RlpA family.</text>
</comment>
<keyword evidence="3 4" id="KW-0961">Cell wall biogenesis/degradation</keyword>
<dbReference type="Proteomes" id="UP000074119">
    <property type="component" value="Chromosome"/>
</dbReference>
<evidence type="ECO:0000256" key="4">
    <source>
        <dbReference type="HAMAP-Rule" id="MF_02071"/>
    </source>
</evidence>
<evidence type="ECO:0000256" key="3">
    <source>
        <dbReference type="ARBA" id="ARBA00023316"/>
    </source>
</evidence>
<keyword evidence="4" id="KW-0472">Membrane</keyword>
<dbReference type="Gene3D" id="2.40.40.10">
    <property type="entry name" value="RlpA-like domain"/>
    <property type="match status" value="1"/>
</dbReference>
<dbReference type="HAMAP" id="MF_02071">
    <property type="entry name" value="RlpA"/>
    <property type="match status" value="1"/>
</dbReference>
<dbReference type="InterPro" id="IPR036908">
    <property type="entry name" value="RlpA-like_sf"/>
</dbReference>
<dbReference type="InterPro" id="IPR009009">
    <property type="entry name" value="RlpA-like_DPBB"/>
</dbReference>
<feature type="domain" description="SPOR" evidence="8">
    <location>
        <begin position="201"/>
        <end position="283"/>
    </location>
</feature>
<reference evidence="9 10" key="1">
    <citation type="submission" date="2015-12" db="EMBL/GenBank/DDBJ databases">
        <authorList>
            <person name="Shamseldin A."/>
            <person name="Moawad H."/>
            <person name="Abd El-Rahim W.M."/>
            <person name="Sadowsky M.J."/>
        </authorList>
    </citation>
    <scope>NUCLEOTIDE SEQUENCE [LARGE SCALE GENOMIC DNA]</scope>
    <source>
        <strain evidence="9 10">SM2</strain>
    </source>
</reference>
<name>A0A127M8F1_9GAMM</name>
<dbReference type="AlphaFoldDB" id="A0A127M8F1"/>
<dbReference type="GO" id="GO:0009279">
    <property type="term" value="C:cell outer membrane"/>
    <property type="evidence" value="ECO:0007669"/>
    <property type="project" value="TreeGrafter"/>
</dbReference>
<evidence type="ECO:0000313" key="9">
    <source>
        <dbReference type="EMBL" id="AMO69529.1"/>
    </source>
</evidence>
<feature type="compositionally biased region" description="Polar residues" evidence="6">
    <location>
        <begin position="24"/>
        <end position="49"/>
    </location>
</feature>
<dbReference type="SUPFAM" id="SSF50685">
    <property type="entry name" value="Barwin-like endoglucanases"/>
    <property type="match status" value="1"/>
</dbReference>
<evidence type="ECO:0000256" key="1">
    <source>
        <dbReference type="ARBA" id="ARBA00022729"/>
    </source>
</evidence>
<keyword evidence="4" id="KW-0564">Palmitate</keyword>
<dbReference type="InterPro" id="IPR012997">
    <property type="entry name" value="RplA"/>
</dbReference>
<dbReference type="GO" id="GO:0042834">
    <property type="term" value="F:peptidoglycan binding"/>
    <property type="evidence" value="ECO:0007669"/>
    <property type="project" value="InterPro"/>
</dbReference>
<dbReference type="RefSeq" id="WP_008251729.1">
    <property type="nucleotide sequence ID" value="NZ_CP014544.1"/>
</dbReference>
<dbReference type="InterPro" id="IPR034718">
    <property type="entry name" value="RlpA"/>
</dbReference>
<dbReference type="InterPro" id="IPR036680">
    <property type="entry name" value="SPOR-like_sf"/>
</dbReference>
<comment type="function">
    <text evidence="4">Lytic transglycosylase with a strong preference for naked glycan strands that lack stem peptides.</text>
</comment>
<evidence type="ECO:0000313" key="10">
    <source>
        <dbReference type="Proteomes" id="UP000074119"/>
    </source>
</evidence>